<keyword evidence="2" id="KW-1185">Reference proteome</keyword>
<dbReference type="Proteomes" id="UP001209540">
    <property type="component" value="Unassembled WGS sequence"/>
</dbReference>
<comment type="caution">
    <text evidence="1">The sequence shown here is derived from an EMBL/GenBank/DDBJ whole genome shotgun (WGS) entry which is preliminary data.</text>
</comment>
<organism evidence="1 2">
    <name type="scientific">Phascolomyces articulosus</name>
    <dbReference type="NCBI Taxonomy" id="60185"/>
    <lineage>
        <taxon>Eukaryota</taxon>
        <taxon>Fungi</taxon>
        <taxon>Fungi incertae sedis</taxon>
        <taxon>Mucoromycota</taxon>
        <taxon>Mucoromycotina</taxon>
        <taxon>Mucoromycetes</taxon>
        <taxon>Mucorales</taxon>
        <taxon>Lichtheimiaceae</taxon>
        <taxon>Phascolomyces</taxon>
    </lineage>
</organism>
<dbReference type="AlphaFoldDB" id="A0AAD5PA66"/>
<reference evidence="1" key="2">
    <citation type="submission" date="2023-02" db="EMBL/GenBank/DDBJ databases">
        <authorList>
            <consortium name="DOE Joint Genome Institute"/>
            <person name="Mondo S.J."/>
            <person name="Chang Y."/>
            <person name="Wang Y."/>
            <person name="Ahrendt S."/>
            <person name="Andreopoulos W."/>
            <person name="Barry K."/>
            <person name="Beard J."/>
            <person name="Benny G.L."/>
            <person name="Blankenship S."/>
            <person name="Bonito G."/>
            <person name="Cuomo C."/>
            <person name="Desiro A."/>
            <person name="Gervers K.A."/>
            <person name="Hundley H."/>
            <person name="Kuo A."/>
            <person name="LaButti K."/>
            <person name="Lang B.F."/>
            <person name="Lipzen A."/>
            <person name="O'Donnell K."/>
            <person name="Pangilinan J."/>
            <person name="Reynolds N."/>
            <person name="Sandor L."/>
            <person name="Smith M.W."/>
            <person name="Tsang A."/>
            <person name="Grigoriev I.V."/>
            <person name="Stajich J.E."/>
            <person name="Spatafora J.W."/>
        </authorList>
    </citation>
    <scope>NUCLEOTIDE SEQUENCE</scope>
    <source>
        <strain evidence="1">RSA 2281</strain>
    </source>
</reference>
<dbReference type="EMBL" id="JAIXMP010000027">
    <property type="protein sequence ID" value="KAI9252888.1"/>
    <property type="molecule type" value="Genomic_DNA"/>
</dbReference>
<reference evidence="1" key="1">
    <citation type="journal article" date="2022" name="IScience">
        <title>Evolution of zygomycete secretomes and the origins of terrestrial fungal ecologies.</title>
        <authorList>
            <person name="Chang Y."/>
            <person name="Wang Y."/>
            <person name="Mondo S."/>
            <person name="Ahrendt S."/>
            <person name="Andreopoulos W."/>
            <person name="Barry K."/>
            <person name="Beard J."/>
            <person name="Benny G.L."/>
            <person name="Blankenship S."/>
            <person name="Bonito G."/>
            <person name="Cuomo C."/>
            <person name="Desiro A."/>
            <person name="Gervers K.A."/>
            <person name="Hundley H."/>
            <person name="Kuo A."/>
            <person name="LaButti K."/>
            <person name="Lang B.F."/>
            <person name="Lipzen A."/>
            <person name="O'Donnell K."/>
            <person name="Pangilinan J."/>
            <person name="Reynolds N."/>
            <person name="Sandor L."/>
            <person name="Smith M.E."/>
            <person name="Tsang A."/>
            <person name="Grigoriev I.V."/>
            <person name="Stajich J.E."/>
            <person name="Spatafora J.W."/>
        </authorList>
    </citation>
    <scope>NUCLEOTIDE SEQUENCE</scope>
    <source>
        <strain evidence="1">RSA 2281</strain>
    </source>
</reference>
<accession>A0AAD5PA66</accession>
<evidence type="ECO:0000313" key="1">
    <source>
        <dbReference type="EMBL" id="KAI9252888.1"/>
    </source>
</evidence>
<proteinExistence type="predicted"/>
<name>A0AAD5PA66_9FUNG</name>
<gene>
    <name evidence="1" type="ORF">BDA99DRAFT_520308</name>
</gene>
<sequence length="62" mass="7279">MGYIIIIQCHPQFSFLSPIFAFLLAKIRFGKGSFFTFVTSNVRFYIIRFSCLISRFIKVALY</sequence>
<protein>
    <submittedName>
        <fullName evidence="1">Uncharacterized protein</fullName>
    </submittedName>
</protein>
<evidence type="ECO:0000313" key="2">
    <source>
        <dbReference type="Proteomes" id="UP001209540"/>
    </source>
</evidence>